<name>A0A4Z2GG04_9TELE</name>
<feature type="compositionally biased region" description="Basic and acidic residues" evidence="1">
    <location>
        <begin position="36"/>
        <end position="47"/>
    </location>
</feature>
<gene>
    <name evidence="2" type="ORF">EYF80_037576</name>
</gene>
<dbReference type="AlphaFoldDB" id="A0A4Z2GG04"/>
<evidence type="ECO:0000256" key="1">
    <source>
        <dbReference type="SAM" id="MobiDB-lite"/>
    </source>
</evidence>
<dbReference type="Proteomes" id="UP000314294">
    <property type="component" value="Unassembled WGS sequence"/>
</dbReference>
<accession>A0A4Z2GG04</accession>
<evidence type="ECO:0000313" key="2">
    <source>
        <dbReference type="EMBL" id="TNN52220.1"/>
    </source>
</evidence>
<feature type="region of interest" description="Disordered" evidence="1">
    <location>
        <begin position="36"/>
        <end position="75"/>
    </location>
</feature>
<reference evidence="2 3" key="1">
    <citation type="submission" date="2019-03" db="EMBL/GenBank/DDBJ databases">
        <title>First draft genome of Liparis tanakae, snailfish: a comprehensive survey of snailfish specific genes.</title>
        <authorList>
            <person name="Kim W."/>
            <person name="Song I."/>
            <person name="Jeong J.-H."/>
            <person name="Kim D."/>
            <person name="Kim S."/>
            <person name="Ryu S."/>
            <person name="Song J.Y."/>
            <person name="Lee S.K."/>
        </authorList>
    </citation>
    <scope>NUCLEOTIDE SEQUENCE [LARGE SCALE GENOMIC DNA]</scope>
    <source>
        <tissue evidence="2">Muscle</tissue>
    </source>
</reference>
<proteinExistence type="predicted"/>
<keyword evidence="3" id="KW-1185">Reference proteome</keyword>
<organism evidence="2 3">
    <name type="scientific">Liparis tanakae</name>
    <name type="common">Tanaka's snailfish</name>
    <dbReference type="NCBI Taxonomy" id="230148"/>
    <lineage>
        <taxon>Eukaryota</taxon>
        <taxon>Metazoa</taxon>
        <taxon>Chordata</taxon>
        <taxon>Craniata</taxon>
        <taxon>Vertebrata</taxon>
        <taxon>Euteleostomi</taxon>
        <taxon>Actinopterygii</taxon>
        <taxon>Neopterygii</taxon>
        <taxon>Teleostei</taxon>
        <taxon>Neoteleostei</taxon>
        <taxon>Acanthomorphata</taxon>
        <taxon>Eupercaria</taxon>
        <taxon>Perciformes</taxon>
        <taxon>Cottioidei</taxon>
        <taxon>Cottales</taxon>
        <taxon>Liparidae</taxon>
        <taxon>Liparis</taxon>
    </lineage>
</organism>
<sequence length="173" mass="18942">MPFSAYAIKTPERDTSDSAATRVFVRLRLSEPRFKARESSLEMRDITDAPGQSRDGKDITEATPLPHPPSCAASISDRVGVYRTDPAAGLNSSRLKLSARLRGLIWVPSRQSRARCRTTLSRVRPYWAAQAGELAKPLSSWAHSSRSRTSEDTKDAVNGRCGRGLWGSEGAAL</sequence>
<dbReference type="EMBL" id="SRLO01000555">
    <property type="protein sequence ID" value="TNN52220.1"/>
    <property type="molecule type" value="Genomic_DNA"/>
</dbReference>
<comment type="caution">
    <text evidence="2">The sequence shown here is derived from an EMBL/GenBank/DDBJ whole genome shotgun (WGS) entry which is preliminary data.</text>
</comment>
<protein>
    <submittedName>
        <fullName evidence="2">Uncharacterized protein</fullName>
    </submittedName>
</protein>
<evidence type="ECO:0000313" key="3">
    <source>
        <dbReference type="Proteomes" id="UP000314294"/>
    </source>
</evidence>